<accession>A0ABT7PHE9</accession>
<comment type="caution">
    <text evidence="2">The sequence shown here is derived from an EMBL/GenBank/DDBJ whole genome shotgun (WGS) entry which is preliminary data.</text>
</comment>
<dbReference type="Proteomes" id="UP001239462">
    <property type="component" value="Unassembled WGS sequence"/>
</dbReference>
<gene>
    <name evidence="2" type="ORF">QTN89_09265</name>
</gene>
<dbReference type="PANTHER" id="PTHR43245:SF24">
    <property type="entry name" value="DEHYDROGENASE"/>
    <property type="match status" value="1"/>
</dbReference>
<reference evidence="2 3" key="1">
    <citation type="submission" date="2023-06" db="EMBL/GenBank/DDBJ databases">
        <title>Roseiconus lacunae JC819 isolated from Gulf of Mannar region, Tamil Nadu.</title>
        <authorList>
            <person name="Pk S."/>
            <person name="Ch S."/>
            <person name="Ch V.R."/>
        </authorList>
    </citation>
    <scope>NUCLEOTIDE SEQUENCE [LARGE SCALE GENOMIC DNA]</scope>
    <source>
        <strain evidence="2 3">JC819</strain>
    </source>
</reference>
<dbReference type="EMBL" id="JASZZN010000005">
    <property type="protein sequence ID" value="MDM4015616.1"/>
    <property type="molecule type" value="Genomic_DNA"/>
</dbReference>
<protein>
    <submittedName>
        <fullName evidence="2">NAD(P)-dependent oxidoreductase</fullName>
    </submittedName>
</protein>
<sequence length="326" mass="36109">MPTVLVTGSSGFVGSCARTAFASAGWHSIGVGRRPTSQDDYLRCDLSKPFSGNLVSAIERSDVVIHAAARSSPWGTKRQFRQANVVATEKIVEACQAAGQPKLIFLSSSSIFYRPEDQIGIDESTVPAEPAVNHYAATKQIAETIVRRYEGRWTILRPRAVYGKGDTVLFPRILAAAQAGRLPLLTRPGDPVVGDLISIDHLTDCLVKAAQDDTIEGEFNLTDNAPQEIVSFLLGVFERLEIPRPKREIPVSTAFRFAHVLELIYGGLMPWREPPITRFGVHVFAYSKVFKVDKMLRAFGQPKLSTEQSVERFVEWVQHDNPYGLK</sequence>
<dbReference type="InterPro" id="IPR050177">
    <property type="entry name" value="Lipid_A_modif_metabolic_enz"/>
</dbReference>
<dbReference type="InterPro" id="IPR036291">
    <property type="entry name" value="NAD(P)-bd_dom_sf"/>
</dbReference>
<name>A0ABT7PHE9_9BACT</name>
<feature type="domain" description="NAD-dependent epimerase/dehydratase" evidence="1">
    <location>
        <begin position="4"/>
        <end position="212"/>
    </location>
</feature>
<evidence type="ECO:0000313" key="2">
    <source>
        <dbReference type="EMBL" id="MDM4015616.1"/>
    </source>
</evidence>
<dbReference type="RefSeq" id="WP_160149349.1">
    <property type="nucleotide sequence ID" value="NZ_CP141221.1"/>
</dbReference>
<organism evidence="2 3">
    <name type="scientific">Roseiconus lacunae</name>
    <dbReference type="NCBI Taxonomy" id="2605694"/>
    <lineage>
        <taxon>Bacteria</taxon>
        <taxon>Pseudomonadati</taxon>
        <taxon>Planctomycetota</taxon>
        <taxon>Planctomycetia</taxon>
        <taxon>Pirellulales</taxon>
        <taxon>Pirellulaceae</taxon>
        <taxon>Roseiconus</taxon>
    </lineage>
</organism>
<dbReference type="InterPro" id="IPR001509">
    <property type="entry name" value="Epimerase_deHydtase"/>
</dbReference>
<dbReference type="PANTHER" id="PTHR43245">
    <property type="entry name" value="BIFUNCTIONAL POLYMYXIN RESISTANCE PROTEIN ARNA"/>
    <property type="match status" value="1"/>
</dbReference>
<proteinExistence type="predicted"/>
<dbReference type="Pfam" id="PF01370">
    <property type="entry name" value="Epimerase"/>
    <property type="match status" value="1"/>
</dbReference>
<dbReference type="SUPFAM" id="SSF51735">
    <property type="entry name" value="NAD(P)-binding Rossmann-fold domains"/>
    <property type="match status" value="1"/>
</dbReference>
<keyword evidence="3" id="KW-1185">Reference proteome</keyword>
<evidence type="ECO:0000313" key="3">
    <source>
        <dbReference type="Proteomes" id="UP001239462"/>
    </source>
</evidence>
<dbReference type="Gene3D" id="3.40.50.720">
    <property type="entry name" value="NAD(P)-binding Rossmann-like Domain"/>
    <property type="match status" value="1"/>
</dbReference>
<evidence type="ECO:0000259" key="1">
    <source>
        <dbReference type="Pfam" id="PF01370"/>
    </source>
</evidence>